<reference evidence="1" key="2">
    <citation type="journal article" date="2015" name="Data Brief">
        <title>Shoot transcriptome of the giant reed, Arundo donax.</title>
        <authorList>
            <person name="Barrero R.A."/>
            <person name="Guerrero F.D."/>
            <person name="Moolhuijzen P."/>
            <person name="Goolsby J.A."/>
            <person name="Tidwell J."/>
            <person name="Bellgard S.E."/>
            <person name="Bellgard M.I."/>
        </authorList>
    </citation>
    <scope>NUCLEOTIDE SEQUENCE</scope>
    <source>
        <tissue evidence="1">Shoot tissue taken approximately 20 cm above the soil surface</tissue>
    </source>
</reference>
<dbReference type="EMBL" id="GBRH01259043">
    <property type="protein sequence ID" value="JAD38852.1"/>
    <property type="molecule type" value="Transcribed_RNA"/>
</dbReference>
<evidence type="ECO:0000313" key="1">
    <source>
        <dbReference type="EMBL" id="JAD38852.1"/>
    </source>
</evidence>
<proteinExistence type="predicted"/>
<protein>
    <submittedName>
        <fullName evidence="1">Uncharacterized protein</fullName>
    </submittedName>
</protein>
<organism evidence="1">
    <name type="scientific">Arundo donax</name>
    <name type="common">Giant reed</name>
    <name type="synonym">Donax arundinaceus</name>
    <dbReference type="NCBI Taxonomy" id="35708"/>
    <lineage>
        <taxon>Eukaryota</taxon>
        <taxon>Viridiplantae</taxon>
        <taxon>Streptophyta</taxon>
        <taxon>Embryophyta</taxon>
        <taxon>Tracheophyta</taxon>
        <taxon>Spermatophyta</taxon>
        <taxon>Magnoliopsida</taxon>
        <taxon>Liliopsida</taxon>
        <taxon>Poales</taxon>
        <taxon>Poaceae</taxon>
        <taxon>PACMAD clade</taxon>
        <taxon>Arundinoideae</taxon>
        <taxon>Arundineae</taxon>
        <taxon>Arundo</taxon>
    </lineage>
</organism>
<sequence>MGNRTQGQLLIEATRELIHAVHFVHNKLTIMRRKMTMSTTEYRDMKREEME</sequence>
<accession>A0A0A8ZVM0</accession>
<reference evidence="1" key="1">
    <citation type="submission" date="2014-09" db="EMBL/GenBank/DDBJ databases">
        <authorList>
            <person name="Magalhaes I.L.F."/>
            <person name="Oliveira U."/>
            <person name="Santos F.R."/>
            <person name="Vidigal T.H.D.A."/>
            <person name="Brescovit A.D."/>
            <person name="Santos A.J."/>
        </authorList>
    </citation>
    <scope>NUCLEOTIDE SEQUENCE</scope>
    <source>
        <tissue evidence="1">Shoot tissue taken approximately 20 cm above the soil surface</tissue>
    </source>
</reference>
<name>A0A0A8ZVM0_ARUDO</name>
<dbReference type="AlphaFoldDB" id="A0A0A8ZVM0"/>